<name>A0ABM7U8M6_9ACTO</name>
<reference evidence="1 2" key="1">
    <citation type="submission" date="2021-08" db="EMBL/GenBank/DDBJ databases">
        <title>Whole genome sequence of novel Actinomyces species strain MAS-1.</title>
        <authorList>
            <person name="Saito M."/>
            <person name="Kuwahara N."/>
            <person name="Takizawa T."/>
            <person name="Gotouda H."/>
            <person name="Ochiai T."/>
        </authorList>
    </citation>
    <scope>NUCLEOTIDE SEQUENCE [LARGE SCALE GENOMIC DNA]</scope>
    <source>
        <strain evidence="1 2">MAS-1</strain>
    </source>
</reference>
<evidence type="ECO:0000313" key="1">
    <source>
        <dbReference type="EMBL" id="BDA63840.1"/>
    </source>
</evidence>
<evidence type="ECO:0000313" key="2">
    <source>
        <dbReference type="Proteomes" id="UP000824496"/>
    </source>
</evidence>
<gene>
    <name evidence="1" type="ORF">MANAM107_06740</name>
</gene>
<organism evidence="1 2">
    <name type="scientific">Actinomyces capricornis</name>
    <dbReference type="NCBI Taxonomy" id="2755559"/>
    <lineage>
        <taxon>Bacteria</taxon>
        <taxon>Bacillati</taxon>
        <taxon>Actinomycetota</taxon>
        <taxon>Actinomycetes</taxon>
        <taxon>Actinomycetales</taxon>
        <taxon>Actinomycetaceae</taxon>
        <taxon>Actinomyces</taxon>
    </lineage>
</organism>
<dbReference type="RefSeq" id="WP_223911111.1">
    <property type="nucleotide sequence ID" value="NZ_AP025017.1"/>
</dbReference>
<sequence>MTATSPWMGHQVADVGQETGRLTRRELRDEPARVLQAVREGGAFLLTDDGVPVGRIIPLNPPDSPDMPSPALTITRPAVRQGGWAELGIVRKSSVRSLHETLDDLREEWNPTAHGDHDRLR</sequence>
<dbReference type="EMBL" id="AP025017">
    <property type="protein sequence ID" value="BDA63840.1"/>
    <property type="molecule type" value="Genomic_DNA"/>
</dbReference>
<protein>
    <recommendedName>
        <fullName evidence="3">Type II toxin-antitoxin system prevent-host-death family antitoxin</fullName>
    </recommendedName>
</protein>
<accession>A0ABM7U8M6</accession>
<evidence type="ECO:0008006" key="3">
    <source>
        <dbReference type="Google" id="ProtNLM"/>
    </source>
</evidence>
<keyword evidence="2" id="KW-1185">Reference proteome</keyword>
<dbReference type="Proteomes" id="UP000824496">
    <property type="component" value="Chromosome"/>
</dbReference>
<proteinExistence type="predicted"/>